<dbReference type="EMBL" id="GBXM01021896">
    <property type="protein sequence ID" value="JAH86681.1"/>
    <property type="molecule type" value="Transcribed_RNA"/>
</dbReference>
<organism evidence="1">
    <name type="scientific">Anguilla anguilla</name>
    <name type="common">European freshwater eel</name>
    <name type="synonym">Muraena anguilla</name>
    <dbReference type="NCBI Taxonomy" id="7936"/>
    <lineage>
        <taxon>Eukaryota</taxon>
        <taxon>Metazoa</taxon>
        <taxon>Chordata</taxon>
        <taxon>Craniata</taxon>
        <taxon>Vertebrata</taxon>
        <taxon>Euteleostomi</taxon>
        <taxon>Actinopterygii</taxon>
        <taxon>Neopterygii</taxon>
        <taxon>Teleostei</taxon>
        <taxon>Anguilliformes</taxon>
        <taxon>Anguillidae</taxon>
        <taxon>Anguilla</taxon>
    </lineage>
</organism>
<protein>
    <submittedName>
        <fullName evidence="1">Uncharacterized protein</fullName>
    </submittedName>
</protein>
<dbReference type="AlphaFoldDB" id="A0A0E9W8N3"/>
<name>A0A0E9W8N3_ANGAN</name>
<reference evidence="1" key="1">
    <citation type="submission" date="2014-11" db="EMBL/GenBank/DDBJ databases">
        <authorList>
            <person name="Amaro Gonzalez C."/>
        </authorList>
    </citation>
    <scope>NUCLEOTIDE SEQUENCE</scope>
</reference>
<reference evidence="1" key="2">
    <citation type="journal article" date="2015" name="Fish Shellfish Immunol.">
        <title>Early steps in the European eel (Anguilla anguilla)-Vibrio vulnificus interaction in the gills: Role of the RtxA13 toxin.</title>
        <authorList>
            <person name="Callol A."/>
            <person name="Pajuelo D."/>
            <person name="Ebbesson L."/>
            <person name="Teles M."/>
            <person name="MacKenzie S."/>
            <person name="Amaro C."/>
        </authorList>
    </citation>
    <scope>NUCLEOTIDE SEQUENCE</scope>
</reference>
<evidence type="ECO:0000313" key="1">
    <source>
        <dbReference type="EMBL" id="JAH86681.1"/>
    </source>
</evidence>
<accession>A0A0E9W8N3</accession>
<proteinExistence type="predicted"/>
<sequence length="40" mass="4566">MVTIIIIISFPYLSPMMLRVMNSRSSFTTDGFVKPQNGWS</sequence>